<name>G3A148_9RALS</name>
<reference evidence="4" key="2">
    <citation type="submission" date="2011-04" db="EMBL/GenBank/DDBJ databases">
        <authorList>
            <person name="Genoscope - CEA"/>
        </authorList>
    </citation>
    <scope>NUCLEOTIDE SEQUENCE</scope>
    <source>
        <strain evidence="4">R24</strain>
    </source>
</reference>
<dbReference type="PANTHER" id="PTHR38690">
    <property type="entry name" value="PROTEASE-RELATED"/>
    <property type="match status" value="1"/>
</dbReference>
<evidence type="ECO:0000256" key="2">
    <source>
        <dbReference type="SAM" id="Phobius"/>
    </source>
</evidence>
<keyword evidence="2" id="KW-0472">Membrane</keyword>
<organism evidence="4">
    <name type="scientific">Ralstonia syzygii R24</name>
    <dbReference type="NCBI Taxonomy" id="907261"/>
    <lineage>
        <taxon>Bacteria</taxon>
        <taxon>Pseudomonadati</taxon>
        <taxon>Pseudomonadota</taxon>
        <taxon>Betaproteobacteria</taxon>
        <taxon>Burkholderiales</taxon>
        <taxon>Burkholderiaceae</taxon>
        <taxon>Ralstonia</taxon>
        <taxon>Ralstonia solanacearum species complex</taxon>
    </lineage>
</organism>
<reference evidence="4" key="1">
    <citation type="journal article" date="2011" name="PLoS ONE">
        <title>Ralstonia syzygii, the Blood Disease Bacterium and some Asian R. solanacearum strains form a single genomic species despite divergent lifestyles.</title>
        <authorList>
            <person name="Remenant B."/>
            <person name="de Cambiaire J.C."/>
            <person name="Cellier G."/>
            <person name="Jacobs J.M."/>
            <person name="Mangenot S."/>
            <person name="Barbe V."/>
            <person name="Lajus A."/>
            <person name="Vallenet D."/>
            <person name="Medigue C."/>
            <person name="Fegan M."/>
            <person name="Allen C."/>
            <person name="Prior P."/>
        </authorList>
    </citation>
    <scope>NUCLEOTIDE SEQUENCE</scope>
    <source>
        <strain evidence="4">R24</strain>
    </source>
</reference>
<feature type="region of interest" description="Disordered" evidence="1">
    <location>
        <begin position="33"/>
        <end position="52"/>
    </location>
</feature>
<sequence length="1457" mass="156415">MRGRGRTWPYTVPVTNVASAREYRIIRVMQRPLQPPESPKSDGGHTRTLSTARAGVRAAAPGAWAWLMQGARRVGAGIGAVARSPVWRKLWRLLWKTAVALTMLAVIGVLLVRFVLWPRVGLAREWMEREASATLQAKVGIGALETYWEGWHPAFRAQRIEAHDAAGRQTFAVQDVQARLSWRSLPRLQITFAVLHVSHADVLVRRDAAGALSVAGIKVEPGAGSDGTFFDQLLSQGDIDFREGAVRWLDEQHGLPEAALGNVRLHLRGGPTRHRLDASATSTTLFNGLIKLHADFRHDLLARPGDWHHWHGQANWQVDALRLATAQRYLPVLASATGGTLTSDGSVEFSGGALTRGQARLTGQQIDLQLRQDLDPIRLRSLQVLGSHQRSASGEHTLRLETLQWLPLSPASPQAVPLPAPAQATLAGPTLEAPANPAGTPRGFRNVTIGWATDAHEALRRLQVKAATLDLADVRAIATALPLPADVLEPLRSKQPTGRLDDLEVSWQRDVSRWRPNSLAPEHYSGHGTLRQVSFGPGPLPAVPPGHHPDPAVPGVENLSGNVVFSDEKGTLRIDSADTALLLPGMFDESRVPLDRLQGTFTWTHRKQELVVSSDNLAFSNADLSARITGSYRHAPDTSHIGAVDLKGTLDQAMVPRVPRYLPLSLPQHLRDYLSGALQTGTASNVTLVLAGDLFDFPYRAPHKGSFRVEVPIKDVTYQAAPLEAVRNPPGPVPTHPGGWPSFTGIEGTVVFDKPSLSFQVARAKVMGVNLTDVTGSLPDMGASLPLLAIDGHADGATQNFLQYVEASPVGEWIGHFTRETRTQGNATLALKLELPLHEMHATRAQGSVSFLHNDVTLIPQAPPLTDVTGALTFTQQGIGFDNLRAHFAGGEIRPTGGTLPDGTIRIQVAGTASAQGLRDTTPADSAVAAVARALDGSVPYSATISVKQRRTAVLVQSDLTPMTVRLPAPLAKAAGQPLPVRFEMRPATNGSAADIDEVLLQLGNVVNARYEQRSSGNGTEVLRGGIGVRQPVPQPAEGVLAALVLDRLDIDAWRQVFATPATDKSASQTAGAAATVASPARGNPYLPTRLAGRVQALRILGRDFNAVSVDASRDGANWQSTIDSREIAGTARWHAESAAVPFGELTMRLSRMSIPDAREETALTESLARNTQEIPSLDLVADSFDLRGKPLGKLELKARSQINDGAPVWTLETLKIDQPAATLTAQGTWRIPRRLLGSDDPERRTLLDFRLDLRDSGELLQKMGFAKVLDGARGKLEGRVVWRGSPMSLDLPSLNGRMALNLERGQFLPVDPGLAKLAGVLSLQGLLHFATDLRGATGRGTPFDSVAATGTIANGIARTDDFAVKGPQFQVAMQGSANVLDETQDLRVNVTPKVDATSASLAAAFINPAIGLGTLAAQLILGDQMSKAFATQYHVTGSWADPKIEKASNGGQTPAK</sequence>
<evidence type="ECO:0000259" key="3">
    <source>
        <dbReference type="Pfam" id="PF13116"/>
    </source>
</evidence>
<protein>
    <recommendedName>
        <fullName evidence="3">YhdP central domain-containing protein</fullName>
    </recommendedName>
</protein>
<feature type="domain" description="YhdP central" evidence="3">
    <location>
        <begin position="89"/>
        <end position="1445"/>
    </location>
</feature>
<feature type="transmembrane region" description="Helical" evidence="2">
    <location>
        <begin position="93"/>
        <end position="117"/>
    </location>
</feature>
<dbReference type="Pfam" id="PF13116">
    <property type="entry name" value="YhdP"/>
    <property type="match status" value="1"/>
</dbReference>
<evidence type="ECO:0000256" key="1">
    <source>
        <dbReference type="SAM" id="MobiDB-lite"/>
    </source>
</evidence>
<dbReference type="InterPro" id="IPR011836">
    <property type="entry name" value="YhdP"/>
</dbReference>
<dbReference type="PANTHER" id="PTHR38690:SF1">
    <property type="entry name" value="PROTEASE"/>
    <property type="match status" value="1"/>
</dbReference>
<proteinExistence type="predicted"/>
<keyword evidence="2" id="KW-0812">Transmembrane</keyword>
<dbReference type="EMBL" id="FR854086">
    <property type="protein sequence ID" value="CCA84929.1"/>
    <property type="molecule type" value="Genomic_DNA"/>
</dbReference>
<evidence type="ECO:0000313" key="4">
    <source>
        <dbReference type="EMBL" id="CCA84929.1"/>
    </source>
</evidence>
<keyword evidence="2" id="KW-1133">Transmembrane helix</keyword>
<dbReference type="InterPro" id="IPR025263">
    <property type="entry name" value="YhdP_central"/>
</dbReference>
<gene>
    <name evidence="4" type="ORF">RALSY_10918</name>
</gene>
<accession>G3A148</accession>
<dbReference type="NCBIfam" id="TIGR02099">
    <property type="entry name" value="YhdP family protein"/>
    <property type="match status" value="1"/>
</dbReference>